<reference evidence="11" key="1">
    <citation type="journal article" date="2005" name="Environ. Microbiol.">
        <title>Genetic and functional properties of uncultivated thermophilic crenarchaeotes from a subsurface gold mine as revealed by analysis of genome fragments.</title>
        <authorList>
            <person name="Nunoura T."/>
            <person name="Hirayama H."/>
            <person name="Takami H."/>
            <person name="Oida H."/>
            <person name="Nishi S."/>
            <person name="Shimamura S."/>
            <person name="Suzuki Y."/>
            <person name="Inagaki F."/>
            <person name="Takai K."/>
            <person name="Nealson K.H."/>
            <person name="Horikoshi K."/>
        </authorList>
    </citation>
    <scope>NUCLEOTIDE SEQUENCE</scope>
</reference>
<keyword evidence="6" id="KW-0630">Potassium</keyword>
<feature type="transmembrane region" description="Helical" evidence="10">
    <location>
        <begin position="300"/>
        <end position="321"/>
    </location>
</feature>
<dbReference type="Pfam" id="PF02386">
    <property type="entry name" value="TrkH"/>
    <property type="match status" value="1"/>
</dbReference>
<keyword evidence="2" id="KW-0813">Transport</keyword>
<gene>
    <name evidence="11" type="ORF">HGMM_F01E02C24</name>
</gene>
<evidence type="ECO:0000256" key="2">
    <source>
        <dbReference type="ARBA" id="ARBA00022448"/>
    </source>
</evidence>
<evidence type="ECO:0000256" key="4">
    <source>
        <dbReference type="ARBA" id="ARBA00022538"/>
    </source>
</evidence>
<evidence type="ECO:0000256" key="1">
    <source>
        <dbReference type="ARBA" id="ARBA00004651"/>
    </source>
</evidence>
<evidence type="ECO:0000256" key="8">
    <source>
        <dbReference type="ARBA" id="ARBA00023065"/>
    </source>
</evidence>
<dbReference type="EMBL" id="AP011629">
    <property type="protein sequence ID" value="BAL52481.1"/>
    <property type="molecule type" value="Genomic_DNA"/>
</dbReference>
<evidence type="ECO:0000256" key="5">
    <source>
        <dbReference type="ARBA" id="ARBA00022692"/>
    </source>
</evidence>
<name>H5S8J5_9BACT</name>
<evidence type="ECO:0000256" key="9">
    <source>
        <dbReference type="ARBA" id="ARBA00023136"/>
    </source>
</evidence>
<organism evidence="11">
    <name type="scientific">uncultured Acetothermia bacterium</name>
    <dbReference type="NCBI Taxonomy" id="236499"/>
    <lineage>
        <taxon>Bacteria</taxon>
        <taxon>Candidatus Bipolaricaulota</taxon>
        <taxon>environmental samples</taxon>
    </lineage>
</organism>
<evidence type="ECO:0000256" key="7">
    <source>
        <dbReference type="ARBA" id="ARBA00022989"/>
    </source>
</evidence>
<feature type="transmembrane region" description="Helical" evidence="10">
    <location>
        <begin position="235"/>
        <end position="254"/>
    </location>
</feature>
<dbReference type="GO" id="GO:0015379">
    <property type="term" value="F:potassium:chloride symporter activity"/>
    <property type="evidence" value="ECO:0007669"/>
    <property type="project" value="InterPro"/>
</dbReference>
<keyword evidence="9 10" id="KW-0472">Membrane</keyword>
<keyword evidence="5 10" id="KW-0812">Transmembrane</keyword>
<dbReference type="AlphaFoldDB" id="H5S8J5"/>
<feature type="transmembrane region" description="Helical" evidence="10">
    <location>
        <begin position="29"/>
        <end position="55"/>
    </location>
</feature>
<evidence type="ECO:0000256" key="6">
    <source>
        <dbReference type="ARBA" id="ARBA00022958"/>
    </source>
</evidence>
<dbReference type="InterPro" id="IPR003445">
    <property type="entry name" value="Cat_transpt"/>
</dbReference>
<evidence type="ECO:0000256" key="10">
    <source>
        <dbReference type="SAM" id="Phobius"/>
    </source>
</evidence>
<evidence type="ECO:0000313" key="11">
    <source>
        <dbReference type="EMBL" id="BAL52481.1"/>
    </source>
</evidence>
<reference evidence="11" key="2">
    <citation type="journal article" date="2012" name="PLoS ONE">
        <title>A Deeply Branching Thermophilic Bacterium with an Ancient Acetyl-CoA Pathway Dominates a Subsurface Ecosystem.</title>
        <authorList>
            <person name="Takami H."/>
            <person name="Noguchi H."/>
            <person name="Takaki Y."/>
            <person name="Uchiyama I."/>
            <person name="Toyoda A."/>
            <person name="Nishi S."/>
            <person name="Chee G.-J."/>
            <person name="Arai W."/>
            <person name="Nunoura T."/>
            <person name="Itoh T."/>
            <person name="Hattori M."/>
            <person name="Takai K."/>
        </authorList>
    </citation>
    <scope>NUCLEOTIDE SEQUENCE</scope>
</reference>
<feature type="transmembrane region" description="Helical" evidence="10">
    <location>
        <begin position="362"/>
        <end position="383"/>
    </location>
</feature>
<keyword evidence="7 10" id="KW-1133">Transmembrane helix</keyword>
<comment type="subcellular location">
    <subcellularLocation>
        <location evidence="1">Cell membrane</location>
        <topology evidence="1">Multi-pass membrane protein</topology>
    </subcellularLocation>
</comment>
<dbReference type="InterPro" id="IPR004772">
    <property type="entry name" value="TrkH"/>
</dbReference>
<evidence type="ECO:0000256" key="3">
    <source>
        <dbReference type="ARBA" id="ARBA00022475"/>
    </source>
</evidence>
<feature type="transmembrane region" description="Helical" evidence="10">
    <location>
        <begin position="114"/>
        <end position="134"/>
    </location>
</feature>
<keyword evidence="3" id="KW-1003">Cell membrane</keyword>
<protein>
    <submittedName>
        <fullName evidence="11">Trk system potassium uptake protein TrkH</fullName>
    </submittedName>
</protein>
<dbReference type="NCBIfam" id="TIGR00933">
    <property type="entry name" value="2a38"/>
    <property type="match status" value="1"/>
</dbReference>
<accession>H5S8J5</accession>
<dbReference type="PANTHER" id="PTHR32024:SF1">
    <property type="entry name" value="KTR SYSTEM POTASSIUM UPTAKE PROTEIN B"/>
    <property type="match status" value="1"/>
</dbReference>
<sequence>MDALFTATSAVCVTGLVIKDISTDFSLFGQLVILLLIQIGGFGYMTVATMPALLLGRKIGLKEQVILQEALNLLSLEGIAEFLRGLIKITLLCEGIGALLLAARFTLDFPLPRAIYLGIFHAISAFNNAGFSLFSTNLVAYRDDLAVNLIITTLIVLGGLGFIVYRDLSRRRLSLHTKLALIMTASLIIGGTLLFFVAEVQNHQAFALLSWPQRVLVSYFHAVNARTAGFNTVDLAQLSRVALYILIVLMFIGASPGGTGGGIKTTTFGTIVLDLWTSLRGQVEVTVFHRRLPAETVAKAYLIATLAFFWLSGVTLLLLAIEHQDFLSLLFEVTSALGTVGLSMGDGGVLSFSALLSDFGKMAIVLTMFVGRVGPVTLGMAILKSSRHARVRYPEGTVIVG</sequence>
<proteinExistence type="predicted"/>
<dbReference type="PANTHER" id="PTHR32024">
    <property type="entry name" value="TRK SYSTEM POTASSIUM UPTAKE PROTEIN TRKG-RELATED"/>
    <property type="match status" value="1"/>
</dbReference>
<feature type="transmembrane region" description="Helical" evidence="10">
    <location>
        <begin position="146"/>
        <end position="165"/>
    </location>
</feature>
<dbReference type="GO" id="GO:0005886">
    <property type="term" value="C:plasma membrane"/>
    <property type="evidence" value="ECO:0007669"/>
    <property type="project" value="UniProtKB-SubCell"/>
</dbReference>
<feature type="transmembrane region" description="Helical" evidence="10">
    <location>
        <begin position="333"/>
        <end position="356"/>
    </location>
</feature>
<keyword evidence="4" id="KW-0633">Potassium transport</keyword>
<keyword evidence="8" id="KW-0406">Ion transport</keyword>
<feature type="transmembrane region" description="Helical" evidence="10">
    <location>
        <begin position="177"/>
        <end position="198"/>
    </location>
</feature>